<dbReference type="OrthoDB" id="9816120at2"/>
<dbReference type="SUPFAM" id="SSF69318">
    <property type="entry name" value="Integrin alpha N-terminal domain"/>
    <property type="match status" value="1"/>
</dbReference>
<feature type="domain" description="Secretion system C-terminal sorting" evidence="2">
    <location>
        <begin position="640"/>
        <end position="711"/>
    </location>
</feature>
<dbReference type="STRING" id="529505.SAMN05421761_10180"/>
<dbReference type="EMBL" id="FTOP01000001">
    <property type="protein sequence ID" value="SIS49586.1"/>
    <property type="molecule type" value="Genomic_DNA"/>
</dbReference>
<feature type="chain" id="PRO_5013337728" evidence="1">
    <location>
        <begin position="33"/>
        <end position="713"/>
    </location>
</feature>
<dbReference type="PANTHER" id="PTHR46580">
    <property type="entry name" value="SENSOR KINASE-RELATED"/>
    <property type="match status" value="1"/>
</dbReference>
<dbReference type="InterPro" id="IPR028994">
    <property type="entry name" value="Integrin_alpha_N"/>
</dbReference>
<evidence type="ECO:0000313" key="3">
    <source>
        <dbReference type="EMBL" id="SIS49586.1"/>
    </source>
</evidence>
<dbReference type="AlphaFoldDB" id="A0A1N7JK15"/>
<gene>
    <name evidence="3" type="ORF">SAMN05421761_10180</name>
</gene>
<dbReference type="Pfam" id="PF18962">
    <property type="entry name" value="Por_Secre_tail"/>
    <property type="match status" value="1"/>
</dbReference>
<name>A0A1N7JK15_9BACT</name>
<dbReference type="InterPro" id="IPR026444">
    <property type="entry name" value="Secre_tail"/>
</dbReference>
<dbReference type="Proteomes" id="UP000186026">
    <property type="component" value="Unassembled WGS sequence"/>
</dbReference>
<keyword evidence="1" id="KW-0732">Signal</keyword>
<sequence length="713" mass="79504">MSFKISPSFLKKAYFSLLIACQFSLLSYGQTAFEFASPVSLLKEGEMLPLAFSGGLNAAQVQTMDVNGDGEEELVIWDINARQVSVFKEEDVFFIHLPQLSYYFPSDVNGFLVLADYDGDGKKDLFTSSPFGIRAYRNVSPPGATFPSWELAQNFLRLDNNSNLQANNLDIPLIMDIDGDGDLDIATFNFASGDFLEFYRNTSVERKGVPDIDGFAFPEARWGGFEFCDCGQFSFGITCSGMPMGRVIEDDNKRIEHAGGHSILYADFNGDGVMDLLMGQDECNQLYYLPNKGTNANPIFDEFSTSLPSIGVLPEFPIFHAAQLWHDQLLITTNSSSIAGSFRADYSRNFFSIPLQGGGITPFLQDQMLDLGENTRPSFQGNKLNGKLYLSANTLKGSRVVGSLRIIEVTAEDWRLTEEDHLSLSELDLTDLQYQTYRSATGQNSYWLAGTDTVNFALVKRLFHTAFEDFTVKNEVNVPGLTPRPLDHFELFAFQNRDYLLLARQTGELLLYEVSFGEEIPTLNLLERNFLGFQDNPASRNLTIHVVPGQRPSLYAADQRGQLFWIDDFMNKKDREEVLVRIGEELRPARLGRNTWISRVADAFGSSYDLLLGTTAGGLLYLKSISEVSNPEGEGFLVKVYPNPTTGPVSILANQAAEVRLVNSLGQILVEQLMLEANREIFLQPGNLAPGLYILNFSLGNGQSHSRKLIVRP</sequence>
<keyword evidence="4" id="KW-1185">Reference proteome</keyword>
<accession>A0A1N7JK15</accession>
<dbReference type="Gene3D" id="2.130.10.130">
    <property type="entry name" value="Integrin alpha, N-terminal"/>
    <property type="match status" value="1"/>
</dbReference>
<dbReference type="NCBIfam" id="TIGR04183">
    <property type="entry name" value="Por_Secre_tail"/>
    <property type="match status" value="1"/>
</dbReference>
<protein>
    <submittedName>
        <fullName evidence="3">Por secretion system C-terminal sorting domain-containing protein</fullName>
    </submittedName>
</protein>
<dbReference type="RefSeq" id="WP_084565748.1">
    <property type="nucleotide sequence ID" value="NZ_FTOP01000001.1"/>
</dbReference>
<feature type="signal peptide" evidence="1">
    <location>
        <begin position="1"/>
        <end position="32"/>
    </location>
</feature>
<dbReference type="PANTHER" id="PTHR46580:SF4">
    <property type="entry name" value="ATP_GTP-BINDING PROTEIN"/>
    <property type="match status" value="1"/>
</dbReference>
<evidence type="ECO:0000259" key="2">
    <source>
        <dbReference type="Pfam" id="PF18962"/>
    </source>
</evidence>
<reference evidence="4" key="1">
    <citation type="submission" date="2017-01" db="EMBL/GenBank/DDBJ databases">
        <authorList>
            <person name="Varghese N."/>
            <person name="Submissions S."/>
        </authorList>
    </citation>
    <scope>NUCLEOTIDE SEQUENCE [LARGE SCALE GENOMIC DNA]</scope>
    <source>
        <strain evidence="4">DSM 46698</strain>
    </source>
</reference>
<evidence type="ECO:0000256" key="1">
    <source>
        <dbReference type="SAM" id="SignalP"/>
    </source>
</evidence>
<proteinExistence type="predicted"/>
<evidence type="ECO:0000313" key="4">
    <source>
        <dbReference type="Proteomes" id="UP000186026"/>
    </source>
</evidence>
<organism evidence="3 4">
    <name type="scientific">Belliella pelovolcani</name>
    <dbReference type="NCBI Taxonomy" id="529505"/>
    <lineage>
        <taxon>Bacteria</taxon>
        <taxon>Pseudomonadati</taxon>
        <taxon>Bacteroidota</taxon>
        <taxon>Cytophagia</taxon>
        <taxon>Cytophagales</taxon>
        <taxon>Cyclobacteriaceae</taxon>
        <taxon>Belliella</taxon>
    </lineage>
</organism>